<name>A0AAN6MA14_9PLEO</name>
<feature type="domain" description="Mitochondrial splicing suppressor 51-like C-terminal" evidence="1">
    <location>
        <begin position="205"/>
        <end position="387"/>
    </location>
</feature>
<evidence type="ECO:0000313" key="2">
    <source>
        <dbReference type="EMBL" id="KAK3217271.1"/>
    </source>
</evidence>
<dbReference type="EMBL" id="WVTA01000001">
    <property type="protein sequence ID" value="KAK3217271.1"/>
    <property type="molecule type" value="Genomic_DNA"/>
</dbReference>
<evidence type="ECO:0000259" key="1">
    <source>
        <dbReference type="Pfam" id="PF20179"/>
    </source>
</evidence>
<keyword evidence="3" id="KW-1185">Reference proteome</keyword>
<accession>A0AAN6MA14</accession>
<dbReference type="PANTHER" id="PTHR46920:SF1">
    <property type="entry name" value="PROTEIN MSS51 HOMOLOG, MITOCHONDRIAL-RELATED"/>
    <property type="match status" value="1"/>
</dbReference>
<reference evidence="2 3" key="1">
    <citation type="submission" date="2021-02" db="EMBL/GenBank/DDBJ databases">
        <title>Genome assembly of Pseudopithomyces chartarum.</title>
        <authorList>
            <person name="Jauregui R."/>
            <person name="Singh J."/>
            <person name="Voisey C."/>
        </authorList>
    </citation>
    <scope>NUCLEOTIDE SEQUENCE [LARGE SCALE GENOMIC DNA]</scope>
    <source>
        <strain evidence="2 3">AGR01</strain>
    </source>
</reference>
<dbReference type="InterPro" id="IPR052839">
    <property type="entry name" value="Mito_gene_expr_regulator"/>
</dbReference>
<gene>
    <name evidence="2" type="ORF">GRF29_1g2536572</name>
</gene>
<dbReference type="Pfam" id="PF20179">
    <property type="entry name" value="MSS51_C"/>
    <property type="match status" value="1"/>
</dbReference>
<sequence length="409" mass="47220">MHKNHCKIFQTINQVEEEKYQESRTWDEYRDYLLFIVRVIRNAAPTDENLRYIIQAQMYCVSCRRTAVQLANRKVVLNRCKDCTFVSSCAECSSTPSHSKSVCESYQSFRRIENFRINFFEDTGKASPLTCTQFPRKSYDPLSDATGWFEYYTNLSDKKQIQGKFNPDFSNIMSDVDRNGSDREKEEAERMLMFLLCATDTLTMPLTILQALEDLKWNGSHLNIHILGATERELVLLANFEEMLHLVPSLRELHITAVGPQVPGPSQNEGLILSRQDLECCPQCKANGRKRSLSLYQGVYHDFVEHSNFAQADLIVLFNSGWADGDDATSHWEPTIKLLIGQNVPALFTTHNHDEVKNEQRRMKIGGVKFVTEVRENKWRSLVPTPEFIGEEHGMWYNNAYSYVVRGKE</sequence>
<organism evidence="2 3">
    <name type="scientific">Pseudopithomyces chartarum</name>
    <dbReference type="NCBI Taxonomy" id="1892770"/>
    <lineage>
        <taxon>Eukaryota</taxon>
        <taxon>Fungi</taxon>
        <taxon>Dikarya</taxon>
        <taxon>Ascomycota</taxon>
        <taxon>Pezizomycotina</taxon>
        <taxon>Dothideomycetes</taxon>
        <taxon>Pleosporomycetidae</taxon>
        <taxon>Pleosporales</taxon>
        <taxon>Massarineae</taxon>
        <taxon>Didymosphaeriaceae</taxon>
        <taxon>Pseudopithomyces</taxon>
    </lineage>
</organism>
<dbReference type="AlphaFoldDB" id="A0AAN6MA14"/>
<dbReference type="Proteomes" id="UP001280581">
    <property type="component" value="Unassembled WGS sequence"/>
</dbReference>
<dbReference type="InterPro" id="IPR046824">
    <property type="entry name" value="Mss51-like_C"/>
</dbReference>
<evidence type="ECO:0000313" key="3">
    <source>
        <dbReference type="Proteomes" id="UP001280581"/>
    </source>
</evidence>
<comment type="caution">
    <text evidence="2">The sequence shown here is derived from an EMBL/GenBank/DDBJ whole genome shotgun (WGS) entry which is preliminary data.</text>
</comment>
<protein>
    <recommendedName>
        <fullName evidence="1">Mitochondrial splicing suppressor 51-like C-terminal domain-containing protein</fullName>
    </recommendedName>
</protein>
<dbReference type="PANTHER" id="PTHR46920">
    <property type="match status" value="1"/>
</dbReference>
<proteinExistence type="predicted"/>